<evidence type="ECO:0000313" key="8">
    <source>
        <dbReference type="Proteomes" id="UP001168380"/>
    </source>
</evidence>
<dbReference type="Pfam" id="PF17851">
    <property type="entry name" value="GH43_C2"/>
    <property type="match status" value="1"/>
</dbReference>
<dbReference type="SUPFAM" id="SSF49899">
    <property type="entry name" value="Concanavalin A-like lectins/glucanases"/>
    <property type="match status" value="1"/>
</dbReference>
<keyword evidence="2 4" id="KW-0378">Hydrolase</keyword>
<evidence type="ECO:0000259" key="6">
    <source>
        <dbReference type="Pfam" id="PF17851"/>
    </source>
</evidence>
<evidence type="ECO:0000256" key="5">
    <source>
        <dbReference type="SAM" id="SignalP"/>
    </source>
</evidence>
<evidence type="ECO:0000256" key="2">
    <source>
        <dbReference type="ARBA" id="ARBA00022801"/>
    </source>
</evidence>
<comment type="similarity">
    <text evidence="1 4">Belongs to the glycosyl hydrolase 43 family.</text>
</comment>
<dbReference type="CDD" id="cd09001">
    <property type="entry name" value="GH43_FsAxh1-like"/>
    <property type="match status" value="1"/>
</dbReference>
<dbReference type="Pfam" id="PF04616">
    <property type="entry name" value="Glyco_hydro_43"/>
    <property type="match status" value="1"/>
</dbReference>
<dbReference type="Gene3D" id="2.115.10.20">
    <property type="entry name" value="Glycosyl hydrolase domain, family 43"/>
    <property type="match status" value="1"/>
</dbReference>
<accession>A0ABT8TEF9</accession>
<evidence type="ECO:0000256" key="3">
    <source>
        <dbReference type="ARBA" id="ARBA00023295"/>
    </source>
</evidence>
<sequence>MIQRMGLAAVLWALAACSSTVEGPAQTGPSTLARNPLIWADVPDPAVIRVDDTFYMSSTTMHMNPGLPLMASPNLVDWTLIGYAYDTLADGNASTLTGGEQAYGRGSWASSLRYHRGRFYVSTFANHTGKTYIFSSEDIGSGEWQRAEIDELFHDASLVFDQGRAFLLYGNDDIHLVELTADATALKPGGLRTTVIEKASSIAGEDFWVPAEGAQVIKRNGYYYINLISWPANGMRTQLVYRAKQLTGPYEGRVVLQDRGIAQGGLIDTPEGDWYAFLFRDFGAVGRTPYLVPVHWEDDWPIYGVDGQVPEVLGIASSQPGLGNLVAPDEFDYPEAGSMPTAIKLAWQWNHNPDASGWSVTDRPGYLSLTNQRLDKGLLDTRNTLTQRMFGPEARATVALDTSHLLAGDVAGLAALQAHYGFVGVEKSETGASLIMVAGQAEDAEVNETVAARVALPQSRVYLQIRADFKDQRDTATFWYSLDGSHWQSIGTELQMKYTLPHFMGYRFALFNYATQTPGGRADFDFYRLE</sequence>
<proteinExistence type="inferred from homology"/>
<gene>
    <name evidence="7" type="ORF">QWI16_07500</name>
</gene>
<dbReference type="SUPFAM" id="SSF75005">
    <property type="entry name" value="Arabinanase/levansucrase/invertase"/>
    <property type="match status" value="1"/>
</dbReference>
<dbReference type="PROSITE" id="PS51257">
    <property type="entry name" value="PROKAR_LIPOPROTEIN"/>
    <property type="match status" value="1"/>
</dbReference>
<dbReference type="InterPro" id="IPR023296">
    <property type="entry name" value="Glyco_hydro_beta-prop_sf"/>
</dbReference>
<comment type="caution">
    <text evidence="7">The sequence shown here is derived from an EMBL/GenBank/DDBJ whole genome shotgun (WGS) entry which is preliminary data.</text>
</comment>
<feature type="domain" description="Beta-xylosidase C-terminal Concanavalin A-like" evidence="6">
    <location>
        <begin position="343"/>
        <end position="529"/>
    </location>
</feature>
<dbReference type="InterPro" id="IPR051795">
    <property type="entry name" value="Glycosyl_Hydrlase_43"/>
</dbReference>
<evidence type="ECO:0000256" key="4">
    <source>
        <dbReference type="RuleBase" id="RU361187"/>
    </source>
</evidence>
<dbReference type="Gene3D" id="2.60.120.200">
    <property type="match status" value="1"/>
</dbReference>
<dbReference type="InterPro" id="IPR006710">
    <property type="entry name" value="Glyco_hydro_43"/>
</dbReference>
<dbReference type="InterPro" id="IPR041542">
    <property type="entry name" value="GH43_C2"/>
</dbReference>
<dbReference type="GO" id="GO:0016787">
    <property type="term" value="F:hydrolase activity"/>
    <property type="evidence" value="ECO:0007669"/>
    <property type="project" value="UniProtKB-KW"/>
</dbReference>
<name>A0ABT8TEF9_9GAMM</name>
<protein>
    <submittedName>
        <fullName evidence="7">Glycoside hydrolase 43 family protein</fullName>
    </submittedName>
</protein>
<evidence type="ECO:0000256" key="1">
    <source>
        <dbReference type="ARBA" id="ARBA00009865"/>
    </source>
</evidence>
<keyword evidence="5" id="KW-0732">Signal</keyword>
<dbReference type="EMBL" id="JAULRT010000052">
    <property type="protein sequence ID" value="MDO3382015.1"/>
    <property type="molecule type" value="Genomic_DNA"/>
</dbReference>
<dbReference type="PANTHER" id="PTHR42812:SF12">
    <property type="entry name" value="BETA-XYLOSIDASE-RELATED"/>
    <property type="match status" value="1"/>
</dbReference>
<keyword evidence="3 4" id="KW-0326">Glycosidase</keyword>
<dbReference type="InterPro" id="IPR013320">
    <property type="entry name" value="ConA-like_dom_sf"/>
</dbReference>
<evidence type="ECO:0000313" key="7">
    <source>
        <dbReference type="EMBL" id="MDO3382015.1"/>
    </source>
</evidence>
<reference evidence="7" key="1">
    <citation type="submission" date="2023-07" db="EMBL/GenBank/DDBJ databases">
        <title>Gilvimarinus algae sp. nov., isolated from the surface of Kelp.</title>
        <authorList>
            <person name="Sun Y.Y."/>
            <person name="Gong Y."/>
            <person name="Du Z.J."/>
        </authorList>
    </citation>
    <scope>NUCLEOTIDE SEQUENCE</scope>
    <source>
        <strain evidence="7">SDUM040014</strain>
    </source>
</reference>
<dbReference type="Proteomes" id="UP001168380">
    <property type="component" value="Unassembled WGS sequence"/>
</dbReference>
<keyword evidence="8" id="KW-1185">Reference proteome</keyword>
<organism evidence="7 8">
    <name type="scientific">Gilvimarinus algae</name>
    <dbReference type="NCBI Taxonomy" id="3058037"/>
    <lineage>
        <taxon>Bacteria</taxon>
        <taxon>Pseudomonadati</taxon>
        <taxon>Pseudomonadota</taxon>
        <taxon>Gammaproteobacteria</taxon>
        <taxon>Cellvibrionales</taxon>
        <taxon>Cellvibrionaceae</taxon>
        <taxon>Gilvimarinus</taxon>
    </lineage>
</organism>
<dbReference type="RefSeq" id="WP_302712178.1">
    <property type="nucleotide sequence ID" value="NZ_JAULRT010000052.1"/>
</dbReference>
<feature type="chain" id="PRO_5046273091" evidence="5">
    <location>
        <begin position="16"/>
        <end position="530"/>
    </location>
</feature>
<dbReference type="PANTHER" id="PTHR42812">
    <property type="entry name" value="BETA-XYLOSIDASE"/>
    <property type="match status" value="1"/>
</dbReference>
<feature type="signal peptide" evidence="5">
    <location>
        <begin position="1"/>
        <end position="15"/>
    </location>
</feature>